<evidence type="ECO:0000313" key="1">
    <source>
        <dbReference type="EMBL" id="GAY78992.1"/>
    </source>
</evidence>
<sequence>MTEQSRNSLREWLPWLDVTCSVTDTQTFIQAARKGYGKNRSMTAVILFHRIRKDRIKTMKAQPSPENLASPNFLYNETAGLISINEINWANKTAQIGYCLMYPRNALHSADNRKISAYFTSYLIKGQNVVKRKKRKNENDRKRLSKIKD</sequence>
<dbReference type="Gene3D" id="3.40.630.30">
    <property type="match status" value="1"/>
</dbReference>
<name>A0A4Y1ZIH9_9BACL</name>
<evidence type="ECO:0000313" key="2">
    <source>
        <dbReference type="Proteomes" id="UP000319716"/>
    </source>
</evidence>
<proteinExistence type="predicted"/>
<accession>A0A4Y1ZIH9</accession>
<organism evidence="1 2">
    <name type="scientific">Sporolactobacillus inulinus</name>
    <dbReference type="NCBI Taxonomy" id="2078"/>
    <lineage>
        <taxon>Bacteria</taxon>
        <taxon>Bacillati</taxon>
        <taxon>Bacillota</taxon>
        <taxon>Bacilli</taxon>
        <taxon>Bacillales</taxon>
        <taxon>Sporolactobacillaceae</taxon>
        <taxon>Sporolactobacillus</taxon>
    </lineage>
</organism>
<reference evidence="1 2" key="1">
    <citation type="submission" date="2017-11" db="EMBL/GenBank/DDBJ databases">
        <title>Draft Genome Sequence of Sporolactobacillus inulinus NBRC 111894 Isolated from Koso, a Japanese Sugar-Vegetable Fermented Beverage.</title>
        <authorList>
            <person name="Chiou T.Y."/>
            <person name="Oshima K."/>
            <person name="Suda W."/>
            <person name="Hattori M."/>
            <person name="Takahashi T."/>
        </authorList>
    </citation>
    <scope>NUCLEOTIDE SEQUENCE [LARGE SCALE GENOMIC DNA]</scope>
    <source>
        <strain evidence="1 2">NBRC111894</strain>
    </source>
</reference>
<gene>
    <name evidence="1" type="ORF">NBRC111894_4546</name>
</gene>
<dbReference type="RefSeq" id="WP_262393621.1">
    <property type="nucleotide sequence ID" value="NZ_BEXB01000075.1"/>
</dbReference>
<protein>
    <submittedName>
        <fullName evidence="1">Uncharacterized protein</fullName>
    </submittedName>
</protein>
<dbReference type="Proteomes" id="UP000319716">
    <property type="component" value="Unassembled WGS sequence"/>
</dbReference>
<dbReference type="AlphaFoldDB" id="A0A4Y1ZIH9"/>
<comment type="caution">
    <text evidence="1">The sequence shown here is derived from an EMBL/GenBank/DDBJ whole genome shotgun (WGS) entry which is preliminary data.</text>
</comment>
<dbReference type="EMBL" id="BEXB01000075">
    <property type="protein sequence ID" value="GAY78992.1"/>
    <property type="molecule type" value="Genomic_DNA"/>
</dbReference>